<dbReference type="Pfam" id="PF04307">
    <property type="entry name" value="YdjM"/>
    <property type="match status" value="1"/>
</dbReference>
<feature type="transmembrane region" description="Helical" evidence="1">
    <location>
        <begin position="131"/>
        <end position="152"/>
    </location>
</feature>
<dbReference type="Proteomes" id="UP000176186">
    <property type="component" value="Unassembled WGS sequence"/>
</dbReference>
<feature type="transmembrane region" description="Helical" evidence="1">
    <location>
        <begin position="21"/>
        <end position="39"/>
    </location>
</feature>
<evidence type="ECO:0000256" key="1">
    <source>
        <dbReference type="SAM" id="Phobius"/>
    </source>
</evidence>
<dbReference type="InterPro" id="IPR007404">
    <property type="entry name" value="YdjM-like"/>
</dbReference>
<keyword evidence="1" id="KW-1133">Transmembrane helix</keyword>
<keyword evidence="1" id="KW-0812">Transmembrane</keyword>
<accession>A0A1F6BDQ2</accession>
<feature type="transmembrane region" description="Helical" evidence="1">
    <location>
        <begin position="45"/>
        <end position="66"/>
    </location>
</feature>
<proteinExistence type="predicted"/>
<comment type="caution">
    <text evidence="2">The sequence shown here is derived from an EMBL/GenBank/DDBJ whole genome shotgun (WGS) entry which is preliminary data.</text>
</comment>
<gene>
    <name evidence="2" type="ORF">A2363_01115</name>
</gene>
<dbReference type="STRING" id="1798401.A2363_01115"/>
<feature type="transmembrane region" description="Helical" evidence="1">
    <location>
        <begin position="108"/>
        <end position="125"/>
    </location>
</feature>
<evidence type="ECO:0000313" key="3">
    <source>
        <dbReference type="Proteomes" id="UP000176186"/>
    </source>
</evidence>
<organism evidence="2 3">
    <name type="scientific">Candidatus Gottesmanbacteria bacterium RIFOXYB1_FULL_47_11</name>
    <dbReference type="NCBI Taxonomy" id="1798401"/>
    <lineage>
        <taxon>Bacteria</taxon>
        <taxon>Candidatus Gottesmaniibacteriota</taxon>
    </lineage>
</organism>
<dbReference type="AlphaFoldDB" id="A0A1F6BDQ2"/>
<keyword evidence="1" id="KW-0472">Membrane</keyword>
<name>A0A1F6BDQ2_9BACT</name>
<reference evidence="2 3" key="1">
    <citation type="journal article" date="2016" name="Nat. Commun.">
        <title>Thousands of microbial genomes shed light on interconnected biogeochemical processes in an aquifer system.</title>
        <authorList>
            <person name="Anantharaman K."/>
            <person name="Brown C.T."/>
            <person name="Hug L.A."/>
            <person name="Sharon I."/>
            <person name="Castelle C.J."/>
            <person name="Probst A.J."/>
            <person name="Thomas B.C."/>
            <person name="Singh A."/>
            <person name="Wilkins M.J."/>
            <person name="Karaoz U."/>
            <person name="Brodie E.L."/>
            <person name="Williams K.H."/>
            <person name="Hubbard S.S."/>
            <person name="Banfield J.F."/>
        </authorList>
    </citation>
    <scope>NUCLEOTIDE SEQUENCE [LARGE SCALE GENOMIC DNA]</scope>
</reference>
<protein>
    <submittedName>
        <fullName evidence="2">Uncharacterized protein</fullName>
    </submittedName>
</protein>
<dbReference type="EMBL" id="MFKE01000018">
    <property type="protein sequence ID" value="OGG35091.1"/>
    <property type="molecule type" value="Genomic_DNA"/>
</dbReference>
<sequence length="177" mass="21174">MGKQVARLRGIGFILWHGRHEFYHVLLGLVWAWVLREYWQEYNSQWVAVAIFGSLLPDVDHFMYFFTYGRRDRYTRQILAFLRKRQWRMLTVFVEKGHKNNTDLVTHNYYVIVGLLISALLLAYFDMKNGVVLFGAMVVHYVFDILDDILMLGHVNPNWRRFGKPGRRERMRSDIMA</sequence>
<evidence type="ECO:0000313" key="2">
    <source>
        <dbReference type="EMBL" id="OGG35091.1"/>
    </source>
</evidence>